<dbReference type="GO" id="GO:0005737">
    <property type="term" value="C:cytoplasm"/>
    <property type="evidence" value="ECO:0007669"/>
    <property type="project" value="EnsemblFungi"/>
</dbReference>
<evidence type="ECO:0008006" key="3">
    <source>
        <dbReference type="Google" id="ProtNLM"/>
    </source>
</evidence>
<evidence type="ECO:0000313" key="1">
    <source>
        <dbReference type="EMBL" id="CCD24943.1"/>
    </source>
</evidence>
<name>G0WB23_NAUDC</name>
<organism evidence="1 2">
    <name type="scientific">Naumovozyma dairenensis (strain ATCC 10597 / BCRC 20456 / CBS 421 / NBRC 0211 / NRRL Y-12639)</name>
    <name type="common">Saccharomyces dairenensis</name>
    <dbReference type="NCBI Taxonomy" id="1071378"/>
    <lineage>
        <taxon>Eukaryota</taxon>
        <taxon>Fungi</taxon>
        <taxon>Dikarya</taxon>
        <taxon>Ascomycota</taxon>
        <taxon>Saccharomycotina</taxon>
        <taxon>Saccharomycetes</taxon>
        <taxon>Saccharomycetales</taxon>
        <taxon>Saccharomycetaceae</taxon>
        <taxon>Naumovozyma</taxon>
    </lineage>
</organism>
<sequence>MSTRTIHKQIVSDSSSFISLPAIELITTIPTSQESNKIPISLIVSLGGDNFIDGNVSTLLENEGNIKRIDTQLGTLVSYYYALPRRTSRNKSDTSIQRDPEVIGMPLLDTSYDTVADITRQLAILIVKKYHRPCYVAWSLKNGSDLSSLELNQLFIVKKCMEILVPLLKE</sequence>
<dbReference type="GO" id="GO:0051131">
    <property type="term" value="P:chaperone-mediated protein complex assembly"/>
    <property type="evidence" value="ECO:0007669"/>
    <property type="project" value="EnsemblFungi"/>
</dbReference>
<dbReference type="InterPro" id="IPR018854">
    <property type="entry name" value="Psome_chaperone_3/4"/>
</dbReference>
<dbReference type="Pfam" id="PF10448">
    <property type="entry name" value="POC3_POC4"/>
    <property type="match status" value="1"/>
</dbReference>
<dbReference type="GO" id="GO:0005634">
    <property type="term" value="C:nucleus"/>
    <property type="evidence" value="ECO:0007669"/>
    <property type="project" value="EnsemblFungi"/>
</dbReference>
<dbReference type="EMBL" id="HE580271">
    <property type="protein sequence ID" value="CCD24943.1"/>
    <property type="molecule type" value="Genomic_DNA"/>
</dbReference>
<reference evidence="1 2" key="1">
    <citation type="journal article" date="2011" name="Proc. Natl. Acad. Sci. U.S.A.">
        <title>Evolutionary erosion of yeast sex chromosomes by mating-type switching accidents.</title>
        <authorList>
            <person name="Gordon J.L."/>
            <person name="Armisen D."/>
            <person name="Proux-Wera E."/>
            <person name="Oheigeartaigh S.S."/>
            <person name="Byrne K.P."/>
            <person name="Wolfe K.H."/>
        </authorList>
    </citation>
    <scope>NUCLEOTIDE SEQUENCE [LARGE SCALE GENOMIC DNA]</scope>
    <source>
        <strain evidence="2">ATCC 10597 / BCRC 20456 / CBS 421 / NBRC 0211 / NRRL Y-12639</strain>
    </source>
</reference>
<dbReference type="GO" id="GO:0032991">
    <property type="term" value="C:protein-containing complex"/>
    <property type="evidence" value="ECO:0007669"/>
    <property type="project" value="EnsemblFungi"/>
</dbReference>
<dbReference type="AlphaFoldDB" id="G0WB23"/>
<proteinExistence type="predicted"/>
<dbReference type="OMA" id="HMATIIS"/>
<dbReference type="STRING" id="1071378.G0WB23"/>
<gene>
    <name evidence="1" type="primary">NDAI0E01270</name>
    <name evidence="1" type="ordered locus">NDAI_0E01270</name>
</gene>
<evidence type="ECO:0000313" key="2">
    <source>
        <dbReference type="Proteomes" id="UP000000689"/>
    </source>
</evidence>
<dbReference type="GeneID" id="11498833"/>
<keyword evidence="2" id="KW-1185">Reference proteome</keyword>
<protein>
    <recommendedName>
        <fullName evidence="3">Proteasome assembly chaperone 4</fullName>
    </recommendedName>
</protein>
<accession>G0WB23</accession>
<dbReference type="GO" id="GO:0043248">
    <property type="term" value="P:proteasome assembly"/>
    <property type="evidence" value="ECO:0007669"/>
    <property type="project" value="EnsemblFungi"/>
</dbReference>
<dbReference type="RefSeq" id="XP_003670186.1">
    <property type="nucleotide sequence ID" value="XM_003670138.1"/>
</dbReference>
<dbReference type="HOGENOM" id="CLU_133955_0_0_1"/>
<dbReference type="OrthoDB" id="4035555at2759"/>
<dbReference type="Proteomes" id="UP000000689">
    <property type="component" value="Chromosome 5"/>
</dbReference>
<dbReference type="KEGG" id="ndi:NDAI_0E01270"/>
<dbReference type="Gene3D" id="3.30.230.100">
    <property type="match status" value="1"/>
</dbReference>